<dbReference type="GO" id="GO:0000978">
    <property type="term" value="F:RNA polymerase II cis-regulatory region sequence-specific DNA binding"/>
    <property type="evidence" value="ECO:0007669"/>
    <property type="project" value="InterPro"/>
</dbReference>
<dbReference type="SUPFAM" id="SSF57667">
    <property type="entry name" value="beta-beta-alpha zinc fingers"/>
    <property type="match status" value="1"/>
</dbReference>
<keyword evidence="5" id="KW-0862">Zinc</keyword>
<evidence type="ECO:0000256" key="6">
    <source>
        <dbReference type="ARBA" id="ARBA00023242"/>
    </source>
</evidence>
<dbReference type="EMBL" id="SKBQ01000026">
    <property type="protein sequence ID" value="TPX14729.1"/>
    <property type="molecule type" value="Genomic_DNA"/>
</dbReference>
<dbReference type="Pfam" id="PF12874">
    <property type="entry name" value="zf-met"/>
    <property type="match status" value="1"/>
</dbReference>
<name>A0A507BBH4_9PEZI</name>
<keyword evidence="3" id="KW-0677">Repeat</keyword>
<feature type="domain" description="C2H2-type" evidence="9">
    <location>
        <begin position="4"/>
        <end position="36"/>
    </location>
</feature>
<dbReference type="AlphaFoldDB" id="A0A507BBH4"/>
<evidence type="ECO:0000256" key="1">
    <source>
        <dbReference type="ARBA" id="ARBA00004123"/>
    </source>
</evidence>
<dbReference type="InterPro" id="IPR036236">
    <property type="entry name" value="Znf_C2H2_sf"/>
</dbReference>
<dbReference type="GeneID" id="41972571"/>
<dbReference type="GO" id="GO:0000785">
    <property type="term" value="C:chromatin"/>
    <property type="evidence" value="ECO:0007669"/>
    <property type="project" value="TreeGrafter"/>
</dbReference>
<dbReference type="SMART" id="SM00355">
    <property type="entry name" value="ZnF_C2H2"/>
    <property type="match status" value="2"/>
</dbReference>
<proteinExistence type="predicted"/>
<feature type="region of interest" description="Disordered" evidence="8">
    <location>
        <begin position="75"/>
        <end position="94"/>
    </location>
</feature>
<dbReference type="OrthoDB" id="10018191at2759"/>
<evidence type="ECO:0000256" key="7">
    <source>
        <dbReference type="PROSITE-ProRule" id="PRU00042"/>
    </source>
</evidence>
<keyword evidence="4 7" id="KW-0863">Zinc-finger</keyword>
<feature type="region of interest" description="Disordered" evidence="8">
    <location>
        <begin position="1"/>
        <end position="29"/>
    </location>
</feature>
<gene>
    <name evidence="10" type="ORF">E0L32_005124</name>
</gene>
<dbReference type="STRING" id="1093900.A0A507BBH4"/>
<sequence length="762" mass="84272">MASNTCKTCKRRFSKPEHLKRHERSRMNPPHLLLPPLHTLKPLLDTLERPYRCSVCQRTYARSDVLFRHFKNHQQKAKNRVNERSPRSTSTRAAIPTTPTSLANIDAVPELSTIVVADDARKSRGIRDGTYPSPEAMSLTAMLSEDFAPDMAIALGLCENETTSTNGVPDMQTPQQSLIEVQNTDEGQGVLSGSSLPFTLDPALRQSSPFQERLDTLDVALVDGTFEARPTLAAQDSTPQGHHFGLESNWWLSPIQWQDQVAPELADIWGGNLDHTPPQYSKEAQDRTTPNGTVVRSPLEAHSSRIQDCWAQGFHRKKQPRSNIWQDLATGEGLFNNLAEPQSIDTATRTQNSSRTLNHSTKQRVWSAFQDISDRVGNDAFTHPITAEILEIAYEQYIIHHHSSVPMIHLATFRPEMAPTLLLLVMCSIGLSIMVEPAIHLDSVSIIPPCAIKLFEAPTLKAWSAIGPDVGEMFGPVISASYSNTPDMSRTLDITPTLLSLLQLRLVAATTSLNQSIQSTDAAPEILPWRSFNGDVRARPLARLTMDLTRAANETSRDFEMNNAVSWHASCMALGANIPLFEIAVGRSGPAATAQAMEQISSWARTPSARRSVIHASHIFGLLLKRRITEPVHLQSIMALFQAALVQGLYILVAPTLPQDGDPHNLYDEVNWEALGPLGLAETPSKAQLPDSASFPAAKFILNGGNMSIGHFTIDPGQTEARKCWLHFASLMLGLGRWKSRTFSRILHVMCDNLSEFDMKDS</sequence>
<evidence type="ECO:0000256" key="5">
    <source>
        <dbReference type="ARBA" id="ARBA00022833"/>
    </source>
</evidence>
<evidence type="ECO:0000256" key="2">
    <source>
        <dbReference type="ARBA" id="ARBA00022723"/>
    </source>
</evidence>
<comment type="caution">
    <text evidence="10">The sequence shown here is derived from an EMBL/GenBank/DDBJ whole genome shotgun (WGS) entry which is preliminary data.</text>
</comment>
<evidence type="ECO:0000313" key="10">
    <source>
        <dbReference type="EMBL" id="TPX14729.1"/>
    </source>
</evidence>
<protein>
    <recommendedName>
        <fullName evidence="9">C2H2-type domain-containing protein</fullName>
    </recommendedName>
</protein>
<keyword evidence="6" id="KW-0539">Nucleus</keyword>
<dbReference type="PROSITE" id="PS00028">
    <property type="entry name" value="ZINC_FINGER_C2H2_1"/>
    <property type="match status" value="1"/>
</dbReference>
<dbReference type="InterPro" id="IPR013087">
    <property type="entry name" value="Znf_C2H2_type"/>
</dbReference>
<dbReference type="GO" id="GO:0005634">
    <property type="term" value="C:nucleus"/>
    <property type="evidence" value="ECO:0007669"/>
    <property type="project" value="UniProtKB-SubCell"/>
</dbReference>
<evidence type="ECO:0000313" key="11">
    <source>
        <dbReference type="Proteomes" id="UP000319257"/>
    </source>
</evidence>
<evidence type="ECO:0000256" key="3">
    <source>
        <dbReference type="ARBA" id="ARBA00022737"/>
    </source>
</evidence>
<feature type="compositionally biased region" description="Basic residues" evidence="8">
    <location>
        <begin position="8"/>
        <end position="24"/>
    </location>
</feature>
<dbReference type="InParanoid" id="A0A507BBH4"/>
<organism evidence="10 11">
    <name type="scientific">Thyridium curvatum</name>
    <dbReference type="NCBI Taxonomy" id="1093900"/>
    <lineage>
        <taxon>Eukaryota</taxon>
        <taxon>Fungi</taxon>
        <taxon>Dikarya</taxon>
        <taxon>Ascomycota</taxon>
        <taxon>Pezizomycotina</taxon>
        <taxon>Sordariomycetes</taxon>
        <taxon>Sordariomycetidae</taxon>
        <taxon>Thyridiales</taxon>
        <taxon>Thyridiaceae</taxon>
        <taxon>Thyridium</taxon>
    </lineage>
</organism>
<keyword evidence="2" id="KW-0479">Metal-binding</keyword>
<dbReference type="PANTHER" id="PTHR40626">
    <property type="entry name" value="MIP31509P"/>
    <property type="match status" value="1"/>
</dbReference>
<dbReference type="PANTHER" id="PTHR40626:SF7">
    <property type="entry name" value="TRANSCRIPTION FACTOR, PUTATIVE (AFU_ORTHOLOGUE AFUA_1G04110)-RELATED"/>
    <property type="match status" value="1"/>
</dbReference>
<reference evidence="10 11" key="1">
    <citation type="submission" date="2019-06" db="EMBL/GenBank/DDBJ databases">
        <title>Draft genome sequence of the filamentous fungus Phialemoniopsis curvata isolated from diesel fuel.</title>
        <authorList>
            <person name="Varaljay V.A."/>
            <person name="Lyon W.J."/>
            <person name="Crouch A.L."/>
            <person name="Drake C.E."/>
            <person name="Hollomon J.M."/>
            <person name="Nadeau L.J."/>
            <person name="Nunn H.S."/>
            <person name="Stevenson B.S."/>
            <person name="Bojanowski C.L."/>
            <person name="Crookes-Goodson W.J."/>
        </authorList>
    </citation>
    <scope>NUCLEOTIDE SEQUENCE [LARGE SCALE GENOMIC DNA]</scope>
    <source>
        <strain evidence="10 11">D216</strain>
    </source>
</reference>
<evidence type="ECO:0000256" key="8">
    <source>
        <dbReference type="SAM" id="MobiDB-lite"/>
    </source>
</evidence>
<dbReference type="RefSeq" id="XP_030996440.1">
    <property type="nucleotide sequence ID" value="XM_031139611.1"/>
</dbReference>
<dbReference type="Gene3D" id="3.30.160.60">
    <property type="entry name" value="Classic Zinc Finger"/>
    <property type="match status" value="1"/>
</dbReference>
<evidence type="ECO:0000259" key="9">
    <source>
        <dbReference type="PROSITE" id="PS50157"/>
    </source>
</evidence>
<evidence type="ECO:0000256" key="4">
    <source>
        <dbReference type="ARBA" id="ARBA00022771"/>
    </source>
</evidence>
<dbReference type="Proteomes" id="UP000319257">
    <property type="component" value="Unassembled WGS sequence"/>
</dbReference>
<dbReference type="GO" id="GO:0000981">
    <property type="term" value="F:DNA-binding transcription factor activity, RNA polymerase II-specific"/>
    <property type="evidence" value="ECO:0007669"/>
    <property type="project" value="InterPro"/>
</dbReference>
<accession>A0A507BBH4</accession>
<dbReference type="InterPro" id="IPR051059">
    <property type="entry name" value="VerF-like"/>
</dbReference>
<dbReference type="GO" id="GO:0008270">
    <property type="term" value="F:zinc ion binding"/>
    <property type="evidence" value="ECO:0007669"/>
    <property type="project" value="UniProtKB-KW"/>
</dbReference>
<keyword evidence="11" id="KW-1185">Reference proteome</keyword>
<comment type="subcellular location">
    <subcellularLocation>
        <location evidence="1">Nucleus</location>
    </subcellularLocation>
</comment>
<dbReference type="PROSITE" id="PS50157">
    <property type="entry name" value="ZINC_FINGER_C2H2_2"/>
    <property type="match status" value="2"/>
</dbReference>
<feature type="domain" description="C2H2-type" evidence="9">
    <location>
        <begin position="51"/>
        <end position="78"/>
    </location>
</feature>